<accession>A0A5B0LNH7</accession>
<dbReference type="EMBL" id="VDEP01000510">
    <property type="protein sequence ID" value="KAA1065390.1"/>
    <property type="molecule type" value="Genomic_DNA"/>
</dbReference>
<dbReference type="Proteomes" id="UP000325313">
    <property type="component" value="Unassembled WGS sequence"/>
</dbReference>
<name>A0A5B0LNH7_PUCGR</name>
<proteinExistence type="predicted"/>
<dbReference type="Proteomes" id="UP000324748">
    <property type="component" value="Unassembled WGS sequence"/>
</dbReference>
<evidence type="ECO:0000313" key="3">
    <source>
        <dbReference type="Proteomes" id="UP000324748"/>
    </source>
</evidence>
<evidence type="ECO:0000313" key="4">
    <source>
        <dbReference type="Proteomes" id="UP000325313"/>
    </source>
</evidence>
<keyword evidence="3" id="KW-1185">Reference proteome</keyword>
<evidence type="ECO:0000313" key="2">
    <source>
        <dbReference type="EMBL" id="KAA1090807.1"/>
    </source>
</evidence>
<evidence type="ECO:0000313" key="1">
    <source>
        <dbReference type="EMBL" id="KAA1065390.1"/>
    </source>
</evidence>
<dbReference type="AlphaFoldDB" id="A0A5B0LNH7"/>
<sequence>MWIPDSDRPFGCNFTGIKPSDKRTAEVLEAIGPLDHAVKRLWFSLLKCRTIDSDGLGRGLITEIRPGRPTRRDLGVSSRQSFTDDPSTACIFIDRSRRVEGKSQEIVACTTTIQSSGWLYPYALSLPDPLLWNFFLTRELLAALLHLLWLDSEILDTWLAPEVGRCRPPGISASPIPFPGLWSLWTIHPFPSSRT</sequence>
<reference evidence="3 4" key="1">
    <citation type="submission" date="2019-05" db="EMBL/GenBank/DDBJ databases">
        <title>Emergence of the Ug99 lineage of the wheat stem rust pathogen through somatic hybridization.</title>
        <authorList>
            <person name="Li F."/>
            <person name="Upadhyaya N.M."/>
            <person name="Sperschneider J."/>
            <person name="Matny O."/>
            <person name="Nguyen-Phuc H."/>
            <person name="Mago R."/>
            <person name="Raley C."/>
            <person name="Miller M.E."/>
            <person name="Silverstein K.A.T."/>
            <person name="Henningsen E."/>
            <person name="Hirsch C.D."/>
            <person name="Visser B."/>
            <person name="Pretorius Z.A."/>
            <person name="Steffenson B.J."/>
            <person name="Schwessinger B."/>
            <person name="Dodds P.N."/>
            <person name="Figueroa M."/>
        </authorList>
    </citation>
    <scope>NUCLEOTIDE SEQUENCE [LARGE SCALE GENOMIC DNA]</scope>
    <source>
        <strain evidence="2">21-0</strain>
        <strain evidence="1 4">Ug99</strain>
    </source>
</reference>
<organism evidence="1 4">
    <name type="scientific">Puccinia graminis f. sp. tritici</name>
    <dbReference type="NCBI Taxonomy" id="56615"/>
    <lineage>
        <taxon>Eukaryota</taxon>
        <taxon>Fungi</taxon>
        <taxon>Dikarya</taxon>
        <taxon>Basidiomycota</taxon>
        <taxon>Pucciniomycotina</taxon>
        <taxon>Pucciniomycetes</taxon>
        <taxon>Pucciniales</taxon>
        <taxon>Pucciniaceae</taxon>
        <taxon>Puccinia</taxon>
    </lineage>
</organism>
<dbReference type="EMBL" id="VSWC01000092">
    <property type="protein sequence ID" value="KAA1090807.1"/>
    <property type="molecule type" value="Genomic_DNA"/>
</dbReference>
<protein>
    <submittedName>
        <fullName evidence="1">Uncharacterized protein</fullName>
    </submittedName>
</protein>
<comment type="caution">
    <text evidence="1">The sequence shown here is derived from an EMBL/GenBank/DDBJ whole genome shotgun (WGS) entry which is preliminary data.</text>
</comment>
<gene>
    <name evidence="2" type="ORF">PGT21_014274</name>
    <name evidence="1" type="ORF">PGTUg99_014013</name>
</gene>